<dbReference type="PROSITE" id="PS00086">
    <property type="entry name" value="CYTOCHROME_P450"/>
    <property type="match status" value="2"/>
</dbReference>
<keyword evidence="2 4" id="KW-1133">Transmembrane helix</keyword>
<feature type="transmembrane region" description="Helical" evidence="4">
    <location>
        <begin position="13"/>
        <end position="31"/>
    </location>
</feature>
<dbReference type="AlphaFoldDB" id="A0A0E0FRS6"/>
<keyword evidence="4" id="KW-0472">Membrane</keyword>
<evidence type="ECO:0000313" key="5">
    <source>
        <dbReference type="EnsemblPlants" id="ONIVA01G31770.1"/>
    </source>
</evidence>
<comment type="cofactor">
    <cofactor evidence="3">
        <name>heme</name>
        <dbReference type="ChEBI" id="CHEBI:30413"/>
    </cofactor>
</comment>
<dbReference type="Gene3D" id="1.10.630.10">
    <property type="entry name" value="Cytochrome P450"/>
    <property type="match status" value="2"/>
</dbReference>
<evidence type="ECO:0000256" key="2">
    <source>
        <dbReference type="ARBA" id="ARBA00022989"/>
    </source>
</evidence>
<organism evidence="5">
    <name type="scientific">Oryza nivara</name>
    <name type="common">Indian wild rice</name>
    <name type="synonym">Oryza sativa f. spontanea</name>
    <dbReference type="NCBI Taxonomy" id="4536"/>
    <lineage>
        <taxon>Eukaryota</taxon>
        <taxon>Viridiplantae</taxon>
        <taxon>Streptophyta</taxon>
        <taxon>Embryophyta</taxon>
        <taxon>Tracheophyta</taxon>
        <taxon>Spermatophyta</taxon>
        <taxon>Magnoliopsida</taxon>
        <taxon>Liliopsida</taxon>
        <taxon>Poales</taxon>
        <taxon>Poaceae</taxon>
        <taxon>BOP clade</taxon>
        <taxon>Oryzoideae</taxon>
        <taxon>Oryzeae</taxon>
        <taxon>Oryzinae</taxon>
        <taxon>Oryza</taxon>
    </lineage>
</organism>
<dbReference type="PRINTS" id="PR00385">
    <property type="entry name" value="P450"/>
</dbReference>
<dbReference type="PANTHER" id="PTHR24301">
    <property type="entry name" value="THROMBOXANE-A SYNTHASE"/>
    <property type="match status" value="1"/>
</dbReference>
<dbReference type="InterPro" id="IPR017972">
    <property type="entry name" value="Cyt_P450_CS"/>
</dbReference>
<dbReference type="eggNOG" id="KOG0158">
    <property type="taxonomic scope" value="Eukaryota"/>
</dbReference>
<dbReference type="InterPro" id="IPR036396">
    <property type="entry name" value="Cyt_P450_sf"/>
</dbReference>
<feature type="binding site" description="axial binding residue" evidence="3">
    <location>
        <position position="481"/>
    </location>
    <ligand>
        <name>heme</name>
        <dbReference type="ChEBI" id="CHEBI:30413"/>
    </ligand>
    <ligandPart>
        <name>Fe</name>
        <dbReference type="ChEBI" id="CHEBI:18248"/>
    </ligandPart>
</feature>
<name>A0A0E0FRS6_ORYNI</name>
<keyword evidence="3" id="KW-0349">Heme</keyword>
<dbReference type="GO" id="GO:0016705">
    <property type="term" value="F:oxidoreductase activity, acting on paired donors, with incorporation or reduction of molecular oxygen"/>
    <property type="evidence" value="ECO:0007669"/>
    <property type="project" value="InterPro"/>
</dbReference>
<dbReference type="OMA" id="GISEMHY"/>
<proteinExistence type="predicted"/>
<dbReference type="GO" id="GO:0005506">
    <property type="term" value="F:iron ion binding"/>
    <property type="evidence" value="ECO:0007669"/>
    <property type="project" value="InterPro"/>
</dbReference>
<dbReference type="PRINTS" id="PR00463">
    <property type="entry name" value="EP450I"/>
</dbReference>
<reference evidence="5" key="1">
    <citation type="submission" date="2015-04" db="UniProtKB">
        <authorList>
            <consortium name="EnsemblPlants"/>
        </authorList>
    </citation>
    <scope>IDENTIFICATION</scope>
    <source>
        <strain evidence="5">SL10</strain>
    </source>
</reference>
<dbReference type="Proteomes" id="UP000006591">
    <property type="component" value="Chromosome 1"/>
</dbReference>
<keyword evidence="6" id="KW-1185">Reference proteome</keyword>
<dbReference type="Gramene" id="ONIVA01G31770.1">
    <property type="protein sequence ID" value="ONIVA01G31770.1"/>
    <property type="gene ID" value="ONIVA01G31770"/>
</dbReference>
<dbReference type="GO" id="GO:0020037">
    <property type="term" value="F:heme binding"/>
    <property type="evidence" value="ECO:0007669"/>
    <property type="project" value="InterPro"/>
</dbReference>
<evidence type="ECO:0000256" key="1">
    <source>
        <dbReference type="ARBA" id="ARBA00022692"/>
    </source>
</evidence>
<dbReference type="Pfam" id="PF00067">
    <property type="entry name" value="p450"/>
    <property type="match status" value="2"/>
</dbReference>
<dbReference type="PANTHER" id="PTHR24301:SF2">
    <property type="entry name" value="THROMBOXANE-A SYNTHASE"/>
    <property type="match status" value="1"/>
</dbReference>
<evidence type="ECO:0000256" key="3">
    <source>
        <dbReference type="PIRSR" id="PIRSR602401-1"/>
    </source>
</evidence>
<dbReference type="SUPFAM" id="SSF48264">
    <property type="entry name" value="Cytochrome P450"/>
    <property type="match status" value="2"/>
</dbReference>
<keyword evidence="1 4" id="KW-0812">Transmembrane</keyword>
<dbReference type="EnsemblPlants" id="ONIVA01G31770.1">
    <property type="protein sequence ID" value="ONIVA01G31770.1"/>
    <property type="gene ID" value="ONIVA01G31770"/>
</dbReference>
<accession>A0A0E0FRS6</accession>
<reference evidence="5" key="2">
    <citation type="submission" date="2018-04" db="EMBL/GenBank/DDBJ databases">
        <title>OnivRS2 (Oryza nivara Reference Sequence Version 2).</title>
        <authorList>
            <person name="Zhang J."/>
            <person name="Kudrna D."/>
            <person name="Lee S."/>
            <person name="Talag J."/>
            <person name="Rajasekar S."/>
            <person name="Welchert J."/>
            <person name="Hsing Y.-I."/>
            <person name="Wing R.A."/>
        </authorList>
    </citation>
    <scope>NUCLEOTIDE SEQUENCE [LARGE SCALE GENOMIC DNA]</scope>
</reference>
<dbReference type="GO" id="GO:0004497">
    <property type="term" value="F:monooxygenase activity"/>
    <property type="evidence" value="ECO:0007669"/>
    <property type="project" value="InterPro"/>
</dbReference>
<evidence type="ECO:0000256" key="4">
    <source>
        <dbReference type="SAM" id="Phobius"/>
    </source>
</evidence>
<dbReference type="InterPro" id="IPR001128">
    <property type="entry name" value="Cyt_P450"/>
</dbReference>
<sequence length="1095" mass="123183">MDISEVMGVTAEWAVTMVAMAVGLLVVAYLYEPYRKVWHVPGPVPVPLIGHLHLLAMHGPDVFSVLARKHGPVFRFHMGRQPLIIVADAELCKEVGIKKFKSIPNRSMPSPIANSPIHKKGLFFTRGPRWTSMRNMIISIYQPSHLSSLIPTMESCIQRATKNLDGQKEITFSGLSLSLATDVIGQAAFGTDFGLSKVPVTPDDSNIDKIVADTSVEAKASSEFIKMHMHATTSLKMDLSGSLSILVGMLLPFVQELFRQVLKRIPGMGDYKIDRVNRALRTQMDRIVAERGGAMEHDLAASHQRKDFLSVVLTARESNKSSRELLTPDYISALTYEHLLAGSTTTAFTLSTVLYLVAKHPEVEEKLLREIDGFGPRDRVPMADDLQTKFPYLDQVVKESMRFYMVSPLVARETHEQVEIGGYALPKGTWVWLAPGVLAKDPKNFPEPEVFRPERFDPNGEEERRRHPYAFIPFGIGPRVCIGQKFSIQEIKLSVIHLYRHYVFRHSPSMESPLEFQFAIICDFKYGVKLQGESESESESEITDQMEISEVLGATAEWAVTLVAMAVGLLVVAYLYEPYRKVWHVPGPVPVPLIGHLHLLAMHGPDVFSVLARKHGPVFRFHMGRQPLIIVADAELCKEVGVKKFKSIPNRSMPSPIANSPIHKKGLFFIRGPRWTSMRNMIISIYQPSHLASLIPTMESCIQRASKNLDGQKEITFSDLSLSLATDVIGLAAFGTDFGLSKVPVTPDDSNIDKIAADTSVEAKASSEFIKMHMHATTSLKMDLSGSLSILVGMLLPFLQEPFRQVLKRIPGMGDYKIDRVNRALKTHMDSIVAEREAAMEHDLAASQQRKDFLSVVLTARESNKSSRELLTPDYISALTYEHLLAGSTTTAFTLSTVLYLVAKHPEVEEELLKEIDAFGPRDRVPMADDLQTKFPYLDQVVKESMRFYMMSPLLARETLEQVEIGGYVLPKGTWVWLAPGVLAKDPKNFPEPEIFRPERFDPNGEEERRRHLYAFIPFGIGPRVCIGQKFSIQEIKLSVIHLYRHYVFRHSPSMESPLEFQFAIICDFKYGVKLQAIKRHHAMKRISIIHLDVR</sequence>
<keyword evidence="3" id="KW-0408">Iron</keyword>
<dbReference type="InterPro" id="IPR002401">
    <property type="entry name" value="Cyt_P450_E_grp-I"/>
</dbReference>
<evidence type="ECO:0000313" key="6">
    <source>
        <dbReference type="Proteomes" id="UP000006591"/>
    </source>
</evidence>
<dbReference type="STRING" id="4536.A0A0E0FRS6"/>
<evidence type="ECO:0008006" key="7">
    <source>
        <dbReference type="Google" id="ProtNLM"/>
    </source>
</evidence>
<protein>
    <recommendedName>
        <fullName evidence="7">Cytochrome P450</fullName>
    </recommendedName>
</protein>
<keyword evidence="3" id="KW-0479">Metal-binding</keyword>